<dbReference type="PANTHER" id="PTHR32089:SF112">
    <property type="entry name" value="LYSOZYME-LIKE PROTEIN-RELATED"/>
    <property type="match status" value="1"/>
</dbReference>
<evidence type="ECO:0000256" key="10">
    <source>
        <dbReference type="SAM" id="Phobius"/>
    </source>
</evidence>
<dbReference type="Pfam" id="PF00015">
    <property type="entry name" value="MCPsignal"/>
    <property type="match status" value="1"/>
</dbReference>
<evidence type="ECO:0000256" key="5">
    <source>
        <dbReference type="ARBA" id="ARBA00022989"/>
    </source>
</evidence>
<keyword evidence="2" id="KW-1003">Cell membrane</keyword>
<dbReference type="CDD" id="cd06225">
    <property type="entry name" value="HAMP"/>
    <property type="match status" value="1"/>
</dbReference>
<keyword evidence="5 10" id="KW-1133">Transmembrane helix</keyword>
<dbReference type="RefSeq" id="WP_012544377.1">
    <property type="nucleotide sequence ID" value="NC_011295.1"/>
</dbReference>
<dbReference type="Pfam" id="PF02743">
    <property type="entry name" value="dCache_1"/>
    <property type="match status" value="1"/>
</dbReference>
<evidence type="ECO:0000256" key="6">
    <source>
        <dbReference type="ARBA" id="ARBA00023136"/>
    </source>
</evidence>
<dbReference type="HOGENOM" id="CLU_000445_107_19_9"/>
<evidence type="ECO:0000256" key="7">
    <source>
        <dbReference type="ARBA" id="ARBA00023224"/>
    </source>
</evidence>
<dbReference type="CDD" id="cd11386">
    <property type="entry name" value="MCP_signal"/>
    <property type="match status" value="1"/>
</dbReference>
<dbReference type="OrthoDB" id="13222at2"/>
<dbReference type="SUPFAM" id="SSF58104">
    <property type="entry name" value="Methyl-accepting chemotaxis protein (MCP) signaling domain"/>
    <property type="match status" value="1"/>
</dbReference>
<evidence type="ECO:0000259" key="12">
    <source>
        <dbReference type="PROSITE" id="PS50885"/>
    </source>
</evidence>
<dbReference type="GO" id="GO:0006935">
    <property type="term" value="P:chemotaxis"/>
    <property type="evidence" value="ECO:0007669"/>
    <property type="project" value="UniProtKB-KW"/>
</dbReference>
<comment type="subcellular location">
    <subcellularLocation>
        <location evidence="1">Cell membrane</location>
        <topology evidence="1">Multi-pass membrane protein</topology>
    </subcellularLocation>
</comment>
<feature type="transmembrane region" description="Helical" evidence="10">
    <location>
        <begin position="6"/>
        <end position="28"/>
    </location>
</feature>
<dbReference type="AlphaFoldDB" id="B5Y6R3"/>
<proteinExistence type="inferred from homology"/>
<dbReference type="KEGG" id="cpo:COPRO5265_0089"/>
<dbReference type="Gene3D" id="6.10.340.10">
    <property type="match status" value="1"/>
</dbReference>
<dbReference type="Proteomes" id="UP000001732">
    <property type="component" value="Chromosome"/>
</dbReference>
<keyword evidence="6 10" id="KW-0472">Membrane</keyword>
<feature type="domain" description="HAMP" evidence="12">
    <location>
        <begin position="307"/>
        <end position="359"/>
    </location>
</feature>
<gene>
    <name evidence="13" type="ordered locus">COPRO5265_0089</name>
</gene>
<keyword evidence="14" id="KW-1185">Reference proteome</keyword>
<evidence type="ECO:0000256" key="8">
    <source>
        <dbReference type="ARBA" id="ARBA00029447"/>
    </source>
</evidence>
<dbReference type="Gene3D" id="3.30.450.20">
    <property type="entry name" value="PAS domain"/>
    <property type="match status" value="1"/>
</dbReference>
<feature type="transmembrane region" description="Helical" evidence="10">
    <location>
        <begin position="285"/>
        <end position="305"/>
    </location>
</feature>
<dbReference type="InterPro" id="IPR003660">
    <property type="entry name" value="HAMP_dom"/>
</dbReference>
<evidence type="ECO:0000259" key="11">
    <source>
        <dbReference type="PROSITE" id="PS50111"/>
    </source>
</evidence>
<dbReference type="SMART" id="SM00304">
    <property type="entry name" value="HAMP"/>
    <property type="match status" value="1"/>
</dbReference>
<dbReference type="InterPro" id="IPR033479">
    <property type="entry name" value="dCache_1"/>
</dbReference>
<dbReference type="SUPFAM" id="SSF103190">
    <property type="entry name" value="Sensory domain-like"/>
    <property type="match status" value="1"/>
</dbReference>
<comment type="similarity">
    <text evidence="8">Belongs to the methyl-accepting chemotaxis (MCP) protein family.</text>
</comment>
<dbReference type="GO" id="GO:0005886">
    <property type="term" value="C:plasma membrane"/>
    <property type="evidence" value="ECO:0007669"/>
    <property type="project" value="UniProtKB-SubCell"/>
</dbReference>
<dbReference type="InterPro" id="IPR004089">
    <property type="entry name" value="MCPsignal_dom"/>
</dbReference>
<evidence type="ECO:0000313" key="13">
    <source>
        <dbReference type="EMBL" id="ACI17725.1"/>
    </source>
</evidence>
<dbReference type="EMBL" id="CP001145">
    <property type="protein sequence ID" value="ACI17725.1"/>
    <property type="molecule type" value="Genomic_DNA"/>
</dbReference>
<dbReference type="PROSITE" id="PS50111">
    <property type="entry name" value="CHEMOTAXIS_TRANSDUC_2"/>
    <property type="match status" value="1"/>
</dbReference>
<reference evidence="13 14" key="2">
    <citation type="journal article" date="2014" name="Genome Announc.">
        <title>Complete Genome Sequence of Coprothermobacter proteolyticus DSM 5265.</title>
        <authorList>
            <person name="Alexiev A."/>
            <person name="Coil D.A."/>
            <person name="Badger J.H."/>
            <person name="Enticknap J."/>
            <person name="Ward N."/>
            <person name="Robb F.T."/>
            <person name="Eisen J.A."/>
        </authorList>
    </citation>
    <scope>NUCLEOTIDE SEQUENCE [LARGE SCALE GENOMIC DNA]</scope>
    <source>
        <strain evidence="14">ATCC 35245 / DSM 5265 / OCM 4 / BT</strain>
    </source>
</reference>
<keyword evidence="4 10" id="KW-0812">Transmembrane</keyword>
<evidence type="ECO:0000256" key="9">
    <source>
        <dbReference type="PROSITE-ProRule" id="PRU00284"/>
    </source>
</evidence>
<sequence>MSNQSLRVKITVVMVVLVFITALGLGGIEAYRISGDFENLVGQQLKTQTESDSRAIWDFLKNYGNLASYLANTNQVIMAASTDDVMVQSDVRMLFDAIRKQYPDILNVYAASNTGLVIMEPMTSLPPEYDATSTVWYQRAMANPTDFVVVEPYNEPVNQTQVITVAKAIYSMGDYVGVVGIDIEASKIASQMLAFTNNISKYLLNRDGVIILSGSGAFVSSGTDLSKEVFWKDMKSAATKGNMVNYTLKGAKRIGFVKQLPNGWYFLTAMPASVISAPVRSVINTTILVGLGVLLLTVILGYFAVQNVFLKPLMELRGAIEAIASGDLTVRAPVRGKDELGRMAQGVNNMVESLNALIAAAAQTADRVNESAGSLAATSQETSASVEELTAQSNEVATNAEMAYHAIEDFAGGVEQVSGTAQSIAADAQLLAAEVSNVKDNAQEGAQSLEQVAEVVDIANKNTDKTSVIMEQLAKDASSISNIVETIEQIAEQTNLLALNAAIEAARAGEAGRGFAVVADEIRKLAEKSQEATQSIADILGGIQNRTAEASGSMKNTLNVVKSAYERTKQAQQKFSAILDSVGKIASTAEGFAASAEELSASTEELNAAVDNAVEPVRSIAEQVRQFSDALKQQSQGVYQIAQEISSLEQLAEQLKEEVDKFKI</sequence>
<evidence type="ECO:0000256" key="2">
    <source>
        <dbReference type="ARBA" id="ARBA00022475"/>
    </source>
</evidence>
<dbReference type="Gene3D" id="1.10.287.950">
    <property type="entry name" value="Methyl-accepting chemotaxis protein"/>
    <property type="match status" value="1"/>
</dbReference>
<dbReference type="InterPro" id="IPR029151">
    <property type="entry name" value="Sensor-like_sf"/>
</dbReference>
<evidence type="ECO:0000256" key="1">
    <source>
        <dbReference type="ARBA" id="ARBA00004651"/>
    </source>
</evidence>
<dbReference type="SMART" id="SM00283">
    <property type="entry name" value="MA"/>
    <property type="match status" value="1"/>
</dbReference>
<dbReference type="Pfam" id="PF00672">
    <property type="entry name" value="HAMP"/>
    <property type="match status" value="1"/>
</dbReference>
<feature type="domain" description="Methyl-accepting transducer" evidence="11">
    <location>
        <begin position="378"/>
        <end position="614"/>
    </location>
</feature>
<evidence type="ECO:0000313" key="14">
    <source>
        <dbReference type="Proteomes" id="UP000001732"/>
    </source>
</evidence>
<keyword evidence="3" id="KW-0145">Chemotaxis</keyword>
<evidence type="ECO:0000256" key="3">
    <source>
        <dbReference type="ARBA" id="ARBA00022500"/>
    </source>
</evidence>
<evidence type="ECO:0000256" key="4">
    <source>
        <dbReference type="ARBA" id="ARBA00022692"/>
    </source>
</evidence>
<accession>B5Y6R3</accession>
<dbReference type="GO" id="GO:0007165">
    <property type="term" value="P:signal transduction"/>
    <property type="evidence" value="ECO:0007669"/>
    <property type="project" value="UniProtKB-KW"/>
</dbReference>
<dbReference type="eggNOG" id="COG0840">
    <property type="taxonomic scope" value="Bacteria"/>
</dbReference>
<dbReference type="PANTHER" id="PTHR32089">
    <property type="entry name" value="METHYL-ACCEPTING CHEMOTAXIS PROTEIN MCPB"/>
    <property type="match status" value="1"/>
</dbReference>
<keyword evidence="7 9" id="KW-0807">Transducer</keyword>
<reference evidence="14" key="1">
    <citation type="submission" date="2008-08" db="EMBL/GenBank/DDBJ databases">
        <title>The complete genome sequence of Coprothermobacter proteolyticus strain ATCC 5245 / DSM 5265 / BT.</title>
        <authorList>
            <person name="Dodson R.J."/>
            <person name="Durkin A.S."/>
            <person name="Wu M."/>
            <person name="Eisen J."/>
            <person name="Sutton G."/>
        </authorList>
    </citation>
    <scope>NUCLEOTIDE SEQUENCE [LARGE SCALE GENOMIC DNA]</scope>
    <source>
        <strain evidence="14">ATCC 35245 / DSM 5265 / OCM 4 / BT</strain>
    </source>
</reference>
<dbReference type="STRING" id="309798.COPRO5265_0089"/>
<organism evidence="13 14">
    <name type="scientific">Coprothermobacter proteolyticus (strain ATCC 35245 / DSM 5265 / OCM 4 / BT)</name>
    <dbReference type="NCBI Taxonomy" id="309798"/>
    <lineage>
        <taxon>Bacteria</taxon>
        <taxon>Pseudomonadati</taxon>
        <taxon>Coprothermobacterota</taxon>
        <taxon>Coprothermobacteria</taxon>
        <taxon>Coprothermobacterales</taxon>
        <taxon>Coprothermobacteraceae</taxon>
        <taxon>Coprothermobacter</taxon>
    </lineage>
</organism>
<dbReference type="PROSITE" id="PS50885">
    <property type="entry name" value="HAMP"/>
    <property type="match status" value="1"/>
</dbReference>
<name>B5Y6R3_COPPD</name>
<protein>
    <submittedName>
        <fullName evidence="13">Methyl-accepting chemotaxis protein</fullName>
    </submittedName>
</protein>